<feature type="domain" description="PIN" evidence="9">
    <location>
        <begin position="5"/>
        <end position="131"/>
    </location>
</feature>
<dbReference type="SUPFAM" id="SSF88723">
    <property type="entry name" value="PIN domain-like"/>
    <property type="match status" value="1"/>
</dbReference>
<evidence type="ECO:0000256" key="3">
    <source>
        <dbReference type="ARBA" id="ARBA00022722"/>
    </source>
</evidence>
<dbReference type="RefSeq" id="WP_377795186.1">
    <property type="nucleotide sequence ID" value="NZ_JBHSLW010000003.1"/>
</dbReference>
<dbReference type="Gene3D" id="3.40.50.1010">
    <property type="entry name" value="5'-nuclease"/>
    <property type="match status" value="1"/>
</dbReference>
<dbReference type="EMBL" id="JBHSLW010000003">
    <property type="protein sequence ID" value="MFC5418147.1"/>
    <property type="molecule type" value="Genomic_DNA"/>
</dbReference>
<evidence type="ECO:0000313" key="10">
    <source>
        <dbReference type="EMBL" id="MFC5418147.1"/>
    </source>
</evidence>
<keyword evidence="3 8" id="KW-0540">Nuclease</keyword>
<keyword evidence="2 8" id="KW-1277">Toxin-antitoxin system</keyword>
<comment type="caution">
    <text evidence="10">The sequence shown here is derived from an EMBL/GenBank/DDBJ whole genome shotgun (WGS) entry which is preliminary data.</text>
</comment>
<keyword evidence="5 8" id="KW-0378">Hydrolase</keyword>
<dbReference type="EC" id="3.1.-.-" evidence="8"/>
<keyword evidence="4 8" id="KW-0479">Metal-binding</keyword>
<evidence type="ECO:0000256" key="6">
    <source>
        <dbReference type="ARBA" id="ARBA00022842"/>
    </source>
</evidence>
<keyword evidence="6 8" id="KW-0460">Magnesium</keyword>
<comment type="similarity">
    <text evidence="7 8">Belongs to the PINc/VapC protein family.</text>
</comment>
<dbReference type="InterPro" id="IPR022907">
    <property type="entry name" value="VapC_family"/>
</dbReference>
<dbReference type="InterPro" id="IPR050556">
    <property type="entry name" value="Type_II_TA_system_RNase"/>
</dbReference>
<dbReference type="PANTHER" id="PTHR33653">
    <property type="entry name" value="RIBONUCLEASE VAPC2"/>
    <property type="match status" value="1"/>
</dbReference>
<dbReference type="InterPro" id="IPR002716">
    <property type="entry name" value="PIN_dom"/>
</dbReference>
<gene>
    <name evidence="8" type="primary">vapC</name>
    <name evidence="10" type="ORF">ACFPOB_01065</name>
</gene>
<evidence type="ECO:0000256" key="4">
    <source>
        <dbReference type="ARBA" id="ARBA00022723"/>
    </source>
</evidence>
<evidence type="ECO:0000259" key="9">
    <source>
        <dbReference type="Pfam" id="PF01850"/>
    </source>
</evidence>
<protein>
    <recommendedName>
        <fullName evidence="8">Ribonuclease VapC</fullName>
        <shortName evidence="8">RNase VapC</shortName>
        <ecNumber evidence="8">3.1.-.-</ecNumber>
    </recommendedName>
    <alternativeName>
        <fullName evidence="8">Toxin VapC</fullName>
    </alternativeName>
</protein>
<accession>A0ABW0IKH4</accession>
<comment type="cofactor">
    <cofactor evidence="1 8">
        <name>Mg(2+)</name>
        <dbReference type="ChEBI" id="CHEBI:18420"/>
    </cofactor>
</comment>
<evidence type="ECO:0000256" key="8">
    <source>
        <dbReference type="HAMAP-Rule" id="MF_00265"/>
    </source>
</evidence>
<dbReference type="Proteomes" id="UP001596053">
    <property type="component" value="Unassembled WGS sequence"/>
</dbReference>
<keyword evidence="8" id="KW-0800">Toxin</keyword>
<evidence type="ECO:0000256" key="5">
    <source>
        <dbReference type="ARBA" id="ARBA00022801"/>
    </source>
</evidence>
<dbReference type="CDD" id="cd18746">
    <property type="entry name" value="PIN_VapC4-5_FitB-like"/>
    <property type="match status" value="1"/>
</dbReference>
<evidence type="ECO:0000313" key="11">
    <source>
        <dbReference type="Proteomes" id="UP001596053"/>
    </source>
</evidence>
<feature type="binding site" evidence="8">
    <location>
        <position position="112"/>
    </location>
    <ligand>
        <name>Mg(2+)</name>
        <dbReference type="ChEBI" id="CHEBI:18420"/>
    </ligand>
</feature>
<feature type="binding site" evidence="8">
    <location>
        <position position="7"/>
    </location>
    <ligand>
        <name>Mg(2+)</name>
        <dbReference type="ChEBI" id="CHEBI:18420"/>
    </ligand>
</feature>
<evidence type="ECO:0000256" key="2">
    <source>
        <dbReference type="ARBA" id="ARBA00022649"/>
    </source>
</evidence>
<name>A0ABW0IKH4_9HYPH</name>
<keyword evidence="11" id="KW-1185">Reference proteome</keyword>
<dbReference type="HAMAP" id="MF_00265">
    <property type="entry name" value="VapC_Nob1"/>
    <property type="match status" value="1"/>
</dbReference>
<dbReference type="InterPro" id="IPR029060">
    <property type="entry name" value="PIN-like_dom_sf"/>
</dbReference>
<proteinExistence type="inferred from homology"/>
<comment type="function">
    <text evidence="8">Toxic component of a toxin-antitoxin (TA) system. An RNase.</text>
</comment>
<evidence type="ECO:0000256" key="7">
    <source>
        <dbReference type="ARBA" id="ARBA00038093"/>
    </source>
</evidence>
<evidence type="ECO:0000256" key="1">
    <source>
        <dbReference type="ARBA" id="ARBA00001946"/>
    </source>
</evidence>
<reference evidence="11" key="1">
    <citation type="journal article" date="2019" name="Int. J. Syst. Evol. Microbiol.">
        <title>The Global Catalogue of Microorganisms (GCM) 10K type strain sequencing project: providing services to taxonomists for standard genome sequencing and annotation.</title>
        <authorList>
            <consortium name="The Broad Institute Genomics Platform"/>
            <consortium name="The Broad Institute Genome Sequencing Center for Infectious Disease"/>
            <person name="Wu L."/>
            <person name="Ma J."/>
        </authorList>
    </citation>
    <scope>NUCLEOTIDE SEQUENCE [LARGE SCALE GENOMIC DNA]</scope>
    <source>
        <strain evidence="11">NCAIM B.01391</strain>
    </source>
</reference>
<organism evidence="10 11">
    <name type="scientific">Bosea eneae</name>
    <dbReference type="NCBI Taxonomy" id="151454"/>
    <lineage>
        <taxon>Bacteria</taxon>
        <taxon>Pseudomonadati</taxon>
        <taxon>Pseudomonadota</taxon>
        <taxon>Alphaproteobacteria</taxon>
        <taxon>Hyphomicrobiales</taxon>
        <taxon>Boseaceae</taxon>
        <taxon>Bosea</taxon>
    </lineage>
</organism>
<sequence length="155" mass="16957">MTNWLLDTNIVSQLAPDKNGQAKAPKNLSDWMLRNSDTLFLSALSVVEITAGIEKLRRAGGERRAIDLGKWLGRILDAYDERVLPLDAEVAKVAGVLTEEARANGRHPGLSDVLIAATAQAHGHGLLTDNMRHFEPLSLSVRLFNPLQDDLPNAD</sequence>
<dbReference type="Pfam" id="PF01850">
    <property type="entry name" value="PIN"/>
    <property type="match status" value="1"/>
</dbReference>
<dbReference type="PANTHER" id="PTHR33653:SF1">
    <property type="entry name" value="RIBONUCLEASE VAPC2"/>
    <property type="match status" value="1"/>
</dbReference>